<accession>A0A438B1F0</accession>
<evidence type="ECO:0000256" key="1">
    <source>
        <dbReference type="SAM" id="Phobius"/>
    </source>
</evidence>
<proteinExistence type="predicted"/>
<dbReference type="AlphaFoldDB" id="A0A438B1F0"/>
<dbReference type="EMBL" id="RKLN01000002">
    <property type="protein sequence ID" value="RVW04800.1"/>
    <property type="molecule type" value="Genomic_DNA"/>
</dbReference>
<gene>
    <name evidence="2" type="ORF">EF834_07300</name>
</gene>
<comment type="caution">
    <text evidence="2">The sequence shown here is derived from an EMBL/GenBank/DDBJ whole genome shotgun (WGS) entry which is preliminary data.</text>
</comment>
<keyword evidence="3" id="KW-1185">Reference proteome</keyword>
<keyword evidence="1" id="KW-0472">Membrane</keyword>
<dbReference type="Proteomes" id="UP000284333">
    <property type="component" value="Unassembled WGS sequence"/>
</dbReference>
<name>A0A438B1F0_9NOCA</name>
<dbReference type="RefSeq" id="WP_127946518.1">
    <property type="nucleotide sequence ID" value="NZ_RKLN01000002.1"/>
</dbReference>
<sequence>MSILETALIFGGIPLVAVAIIGLLSLRGRRLANPQPAVYRLGEQWTRGPILWSATDEVTTHGHHAAHTALDADLIGGSASGKW</sequence>
<protein>
    <submittedName>
        <fullName evidence="2">Uncharacterized protein</fullName>
    </submittedName>
</protein>
<organism evidence="2 3">
    <name type="scientific">Rhodococcus spongiicola</name>
    <dbReference type="NCBI Taxonomy" id="2487352"/>
    <lineage>
        <taxon>Bacteria</taxon>
        <taxon>Bacillati</taxon>
        <taxon>Actinomycetota</taxon>
        <taxon>Actinomycetes</taxon>
        <taxon>Mycobacteriales</taxon>
        <taxon>Nocardiaceae</taxon>
        <taxon>Rhodococcus</taxon>
    </lineage>
</organism>
<evidence type="ECO:0000313" key="2">
    <source>
        <dbReference type="EMBL" id="RVW04800.1"/>
    </source>
</evidence>
<feature type="transmembrane region" description="Helical" evidence="1">
    <location>
        <begin position="6"/>
        <end position="26"/>
    </location>
</feature>
<evidence type="ECO:0000313" key="3">
    <source>
        <dbReference type="Proteomes" id="UP000284333"/>
    </source>
</evidence>
<keyword evidence="1" id="KW-0812">Transmembrane</keyword>
<reference evidence="2 3" key="1">
    <citation type="submission" date="2018-11" db="EMBL/GenBank/DDBJ databases">
        <title>Rhodococcus spongicola sp. nov. and Rhodococcus xishaensis sp. nov. from marine sponges.</title>
        <authorList>
            <person name="Li L."/>
            <person name="Lin H.W."/>
        </authorList>
    </citation>
    <scope>NUCLEOTIDE SEQUENCE [LARGE SCALE GENOMIC DNA]</scope>
    <source>
        <strain evidence="2 3">LHW50502</strain>
    </source>
</reference>
<keyword evidence="1" id="KW-1133">Transmembrane helix</keyword>